<dbReference type="Proteomes" id="UP000199689">
    <property type="component" value="Unassembled WGS sequence"/>
</dbReference>
<dbReference type="PANTHER" id="PTHR30238:SF4">
    <property type="entry name" value="SLL1022 PROTEIN"/>
    <property type="match status" value="1"/>
</dbReference>
<feature type="transmembrane region" description="Helical" evidence="6">
    <location>
        <begin position="6"/>
        <end position="25"/>
    </location>
</feature>
<dbReference type="STRING" id="209880.SAMN02910343_00931"/>
<sequence>MDLSNGLGYAIMIAQVILLDLALGADNSAVIGMAAKNLNHKLRKKAILIGTAGAVIARFVLAVVATYLMQIPFLKTVGAVILLWIGMGLIAGEDDGEKEIKSSQTLGGAIRTIILADVIMSLDNVLAIVGATDGHLGMLAFGMVISVPIIVFGSTLVLKLMDRFPVAIYVAAMVIGWAAGGMIATDASLGLADGFKLPLEVALTFLILAAGYVRRRMRRPAAVPVNQSVEFDK</sequence>
<dbReference type="InterPro" id="IPR005496">
    <property type="entry name" value="Integral_membrane_TerC"/>
</dbReference>
<keyword evidence="3 6" id="KW-0812">Transmembrane</keyword>
<dbReference type="AlphaFoldDB" id="A0A1G5VX52"/>
<evidence type="ECO:0000256" key="4">
    <source>
        <dbReference type="ARBA" id="ARBA00022989"/>
    </source>
</evidence>
<reference evidence="7 8" key="1">
    <citation type="submission" date="2016-10" db="EMBL/GenBank/DDBJ databases">
        <authorList>
            <person name="de Groot N.N."/>
        </authorList>
    </citation>
    <scope>NUCLEOTIDE SEQUENCE [LARGE SCALE GENOMIC DNA]</scope>
    <source>
        <strain evidence="7 8">DSM 15230</strain>
    </source>
</reference>
<comment type="subcellular location">
    <subcellularLocation>
        <location evidence="1">Membrane</location>
        <topology evidence="1">Multi-pass membrane protein</topology>
    </subcellularLocation>
</comment>
<evidence type="ECO:0000256" key="5">
    <source>
        <dbReference type="ARBA" id="ARBA00023136"/>
    </source>
</evidence>
<dbReference type="RefSeq" id="WP_234944928.1">
    <property type="nucleotide sequence ID" value="NZ_FMXA01000010.1"/>
</dbReference>
<accession>A0A1G5VX52</accession>
<proteinExistence type="inferred from homology"/>
<comment type="similarity">
    <text evidence="2">Belongs to the TerC family.</text>
</comment>
<evidence type="ECO:0000256" key="3">
    <source>
        <dbReference type="ARBA" id="ARBA00022692"/>
    </source>
</evidence>
<dbReference type="PANTHER" id="PTHR30238">
    <property type="entry name" value="MEMBRANE BOUND PREDICTED REDOX MODULATOR"/>
    <property type="match status" value="1"/>
</dbReference>
<dbReference type="GO" id="GO:0016020">
    <property type="term" value="C:membrane"/>
    <property type="evidence" value="ECO:0007669"/>
    <property type="project" value="UniProtKB-SubCell"/>
</dbReference>
<dbReference type="NCBIfam" id="TIGR03717">
    <property type="entry name" value="R_switched_YjbE"/>
    <property type="match status" value="1"/>
</dbReference>
<feature type="transmembrane region" description="Helical" evidence="6">
    <location>
        <begin position="138"/>
        <end position="157"/>
    </location>
</feature>
<evidence type="ECO:0000256" key="6">
    <source>
        <dbReference type="SAM" id="Phobius"/>
    </source>
</evidence>
<evidence type="ECO:0000313" key="7">
    <source>
        <dbReference type="EMBL" id="SDA50006.1"/>
    </source>
</evidence>
<protein>
    <submittedName>
        <fullName evidence="7">Integral membrane protein, YjbE family</fullName>
    </submittedName>
</protein>
<feature type="transmembrane region" description="Helical" evidence="6">
    <location>
        <begin position="46"/>
        <end position="67"/>
    </location>
</feature>
<keyword evidence="8" id="KW-1185">Reference proteome</keyword>
<feature type="transmembrane region" description="Helical" evidence="6">
    <location>
        <begin position="73"/>
        <end position="92"/>
    </location>
</feature>
<evidence type="ECO:0000313" key="8">
    <source>
        <dbReference type="Proteomes" id="UP000199689"/>
    </source>
</evidence>
<keyword evidence="4 6" id="KW-1133">Transmembrane helix</keyword>
<evidence type="ECO:0000256" key="2">
    <source>
        <dbReference type="ARBA" id="ARBA00007511"/>
    </source>
</evidence>
<feature type="transmembrane region" description="Helical" evidence="6">
    <location>
        <begin position="164"/>
        <end position="183"/>
    </location>
</feature>
<feature type="transmembrane region" description="Helical" evidence="6">
    <location>
        <begin position="195"/>
        <end position="213"/>
    </location>
</feature>
<feature type="transmembrane region" description="Helical" evidence="6">
    <location>
        <begin position="113"/>
        <end position="132"/>
    </location>
</feature>
<evidence type="ECO:0000256" key="1">
    <source>
        <dbReference type="ARBA" id="ARBA00004141"/>
    </source>
</evidence>
<dbReference type="InterPro" id="IPR022301">
    <property type="entry name" value="Integral_membrane_YjbE"/>
</dbReference>
<name>A0A1G5VX52_9FIRM</name>
<dbReference type="EMBL" id="FMXA01000010">
    <property type="protein sequence ID" value="SDA50006.1"/>
    <property type="molecule type" value="Genomic_DNA"/>
</dbReference>
<dbReference type="GeneID" id="87755957"/>
<keyword evidence="5 6" id="KW-0472">Membrane</keyword>
<dbReference type="Pfam" id="PF03741">
    <property type="entry name" value="TerC"/>
    <property type="match status" value="1"/>
</dbReference>
<gene>
    <name evidence="7" type="ORF">SAMN02910343_00931</name>
</gene>
<organism evidence="7 8">
    <name type="scientific">Allisonella histaminiformans</name>
    <dbReference type="NCBI Taxonomy" id="209880"/>
    <lineage>
        <taxon>Bacteria</taxon>
        <taxon>Bacillati</taxon>
        <taxon>Bacillota</taxon>
        <taxon>Negativicutes</taxon>
        <taxon>Veillonellales</taxon>
        <taxon>Veillonellaceae</taxon>
        <taxon>Allisonella</taxon>
    </lineage>
</organism>